<evidence type="ECO:0000256" key="9">
    <source>
        <dbReference type="ARBA" id="ARBA00022906"/>
    </source>
</evidence>
<keyword evidence="11" id="KW-1015">Disulfide bond</keyword>
<proteinExistence type="inferred from homology"/>
<dbReference type="CDD" id="cd01019">
    <property type="entry name" value="ZnuA"/>
    <property type="match status" value="1"/>
</dbReference>
<dbReference type="GO" id="GO:0042597">
    <property type="term" value="C:periplasmic space"/>
    <property type="evidence" value="ECO:0007669"/>
    <property type="project" value="UniProtKB-SubCell"/>
</dbReference>
<evidence type="ECO:0000256" key="8">
    <source>
        <dbReference type="ARBA" id="ARBA00022833"/>
    </source>
</evidence>
<evidence type="ECO:0000256" key="6">
    <source>
        <dbReference type="ARBA" id="ARBA00022729"/>
    </source>
</evidence>
<evidence type="ECO:0000256" key="2">
    <source>
        <dbReference type="ARBA" id="ARBA00011028"/>
    </source>
</evidence>
<dbReference type="InterPro" id="IPR050492">
    <property type="entry name" value="Bact_metal-bind_prot9"/>
</dbReference>
<dbReference type="InterPro" id="IPR035520">
    <property type="entry name" value="ZnuA"/>
</dbReference>
<sequence length="323" mass="34559">MKTHHTVSMISASCILAITSATASAEVKVVTSIKPLQLIAAEVQDGVGEAEVLVPAGSSAHSFTLKPSTVRDIQAADIVYWIGPDLETYLAKSLNTRSGKTVAIQNLPGLHLRHFGEEHEHAEHGHDETLSKAPAGDDHDDQHRPGSIDAHLWLRPSNALVIAKQMAADLSAADPQNAARYQANVEAFGARLGKQDQELKARLQPLAAKPFFVFHQTFDYFEEAYGLNHTGVLAIGGEVRPGARHVAEMRAKLEAAGPSCLFSEPPVRPKLSDTLAAGLPVRFAELDALGYGVAANAGGYGQLISRVGDELAKCLESLDTPRM</sequence>
<dbReference type="FunFam" id="3.40.50.1980:FF:000028">
    <property type="entry name" value="High-affinity zinc uptake system protein znuA"/>
    <property type="match status" value="1"/>
</dbReference>
<evidence type="ECO:0000313" key="17">
    <source>
        <dbReference type="Proteomes" id="UP000017753"/>
    </source>
</evidence>
<evidence type="ECO:0000256" key="11">
    <source>
        <dbReference type="ARBA" id="ARBA00023157"/>
    </source>
</evidence>
<organism evidence="15 17">
    <name type="scientific">Pseudomonas putida S12</name>
    <dbReference type="NCBI Taxonomy" id="1215087"/>
    <lineage>
        <taxon>Bacteria</taxon>
        <taxon>Pseudomonadati</taxon>
        <taxon>Pseudomonadota</taxon>
        <taxon>Gammaproteobacteria</taxon>
        <taxon>Pseudomonadales</taxon>
        <taxon>Pseudomonadaceae</taxon>
        <taxon>Pseudomonas</taxon>
    </lineage>
</organism>
<evidence type="ECO:0000256" key="10">
    <source>
        <dbReference type="ARBA" id="ARBA00023065"/>
    </source>
</evidence>
<geneLocation type="plasmid" evidence="16 17">
    <name>pTTS12</name>
</geneLocation>
<evidence type="ECO:0000256" key="4">
    <source>
        <dbReference type="ARBA" id="ARBA00022448"/>
    </source>
</evidence>
<evidence type="ECO:0000256" key="13">
    <source>
        <dbReference type="SAM" id="MobiDB-lite"/>
    </source>
</evidence>
<feature type="region of interest" description="Disordered" evidence="13">
    <location>
        <begin position="119"/>
        <end position="148"/>
    </location>
</feature>
<dbReference type="SUPFAM" id="SSF53807">
    <property type="entry name" value="Helical backbone' metal receptor"/>
    <property type="match status" value="1"/>
</dbReference>
<feature type="signal peptide" evidence="14">
    <location>
        <begin position="1"/>
        <end position="25"/>
    </location>
</feature>
<dbReference type="AlphaFoldDB" id="A0AA34WR62"/>
<reference evidence="15 17" key="1">
    <citation type="submission" date="2014-11" db="EMBL/GenBank/DDBJ databases">
        <title>Complete genome sequence of Pseudomonas putida S12 including megaplasmid pTTS12.</title>
        <authorList>
            <person name="Kuepper J."/>
            <person name="Ruijssenaars H.J."/>
            <person name="Blank L.M."/>
            <person name="de Winde J.H."/>
            <person name="Wierckx N."/>
        </authorList>
    </citation>
    <scope>NUCLEOTIDE SEQUENCE [LARGE SCALE GENOMIC DNA]</scope>
    <source>
        <strain evidence="15 17">S12</strain>
        <plasmid evidence="16 17">pTTS12</plasmid>
    </source>
</reference>
<keyword evidence="7" id="KW-0574">Periplasm</keyword>
<protein>
    <recommendedName>
        <fullName evidence="3">High-affinity zinc uptake system protein ZnuA</fullName>
    </recommendedName>
</protein>
<keyword evidence="4" id="KW-0813">Transport</keyword>
<dbReference type="RefSeq" id="WP_010799674.1">
    <property type="nucleotide sequence ID" value="NZ_ALNR01000055.1"/>
</dbReference>
<dbReference type="PANTHER" id="PTHR42953">
    <property type="entry name" value="HIGH-AFFINITY ZINC UPTAKE SYSTEM PROTEIN ZNUA-RELATED"/>
    <property type="match status" value="1"/>
</dbReference>
<dbReference type="Proteomes" id="UP000017753">
    <property type="component" value="Chromosome"/>
</dbReference>
<gene>
    <name evidence="15" type="ORF">RPPX_09595</name>
    <name evidence="16" type="ORF">RPPX_28980</name>
</gene>
<evidence type="ECO:0000256" key="7">
    <source>
        <dbReference type="ARBA" id="ARBA00022764"/>
    </source>
</evidence>
<name>A0AA34WR62_PSEPU</name>
<dbReference type="EMBL" id="CP009975">
    <property type="protein sequence ID" value="AJA17358.1"/>
    <property type="molecule type" value="Genomic_DNA"/>
</dbReference>
<evidence type="ECO:0000256" key="12">
    <source>
        <dbReference type="ARBA" id="ARBA00045516"/>
    </source>
</evidence>
<keyword evidence="10" id="KW-0406">Ion transport</keyword>
<feature type="compositionally biased region" description="Basic and acidic residues" evidence="13">
    <location>
        <begin position="119"/>
        <end position="146"/>
    </location>
</feature>
<dbReference type="InterPro" id="IPR006127">
    <property type="entry name" value="ZnuA-like"/>
</dbReference>
<accession>A0AA34WR62</accession>
<dbReference type="EMBL" id="CP009974">
    <property type="protein sequence ID" value="AJA13582.1"/>
    <property type="molecule type" value="Genomic_DNA"/>
</dbReference>
<dbReference type="GO" id="GO:0006829">
    <property type="term" value="P:zinc ion transport"/>
    <property type="evidence" value="ECO:0007669"/>
    <property type="project" value="UniProtKB-KW"/>
</dbReference>
<evidence type="ECO:0000256" key="5">
    <source>
        <dbReference type="ARBA" id="ARBA00022723"/>
    </source>
</evidence>
<comment type="similarity">
    <text evidence="2">Belongs to the bacterial solute-binding protein 9 family.</text>
</comment>
<evidence type="ECO:0000256" key="14">
    <source>
        <dbReference type="SAM" id="SignalP"/>
    </source>
</evidence>
<dbReference type="Proteomes" id="UP000017753">
    <property type="component" value="Plasmid pTTS12"/>
</dbReference>
<evidence type="ECO:0000256" key="1">
    <source>
        <dbReference type="ARBA" id="ARBA00004418"/>
    </source>
</evidence>
<keyword evidence="5" id="KW-0479">Metal-binding</keyword>
<feature type="chain" id="PRO_5041266584" description="High-affinity zinc uptake system protein ZnuA" evidence="14">
    <location>
        <begin position="26"/>
        <end position="323"/>
    </location>
</feature>
<keyword evidence="16" id="KW-0614">Plasmid</keyword>
<evidence type="ECO:0000313" key="15">
    <source>
        <dbReference type="EMBL" id="AJA13582.1"/>
    </source>
</evidence>
<evidence type="ECO:0000313" key="16">
    <source>
        <dbReference type="EMBL" id="AJA17358.1"/>
    </source>
</evidence>
<comment type="function">
    <text evidence="12">Part of the ATP-binding cassette (ABC) transport system ZnuABC involved in zinc import. Binds zinc with high affinity and specificity and delivers it to the membrane permease for translocation into the cytoplasm.</text>
</comment>
<comment type="subcellular location">
    <subcellularLocation>
        <location evidence="1">Periplasm</location>
    </subcellularLocation>
</comment>
<keyword evidence="9" id="KW-0864">Zinc transport</keyword>
<reference evidence="15 17" key="2">
    <citation type="submission" date="2014-11" db="EMBL/GenBank/DDBJ databases">
        <title>Draft genome sequence of the solvent-tolerant Pseudomonas putida S12 including megaplasmid pTTS12.</title>
        <authorList>
            <person name="Wierckx N."/>
            <person name="Nijkamp J."/>
            <person name="Ballerstedt H."/>
            <person name="Siezen R.J."/>
            <person name="Wels M."/>
            <person name="de Ridder D."/>
            <person name="de Winde J.H."/>
            <person name="Ruijssenaars H.J."/>
        </authorList>
    </citation>
    <scope>NUCLEOTIDE SEQUENCE [LARGE SCALE GENOMIC DNA]</scope>
    <source>
        <strain evidence="15 17">S12</strain>
        <plasmid evidence="16 17">pTTS12</plasmid>
    </source>
</reference>
<keyword evidence="8" id="KW-0862">Zinc</keyword>
<evidence type="ECO:0000256" key="3">
    <source>
        <dbReference type="ARBA" id="ARBA00015915"/>
    </source>
</evidence>
<dbReference type="Pfam" id="PF01297">
    <property type="entry name" value="ZnuA"/>
    <property type="match status" value="1"/>
</dbReference>
<dbReference type="PANTHER" id="PTHR42953:SF3">
    <property type="entry name" value="HIGH-AFFINITY ZINC UPTAKE SYSTEM PROTEIN ZNUA"/>
    <property type="match status" value="1"/>
</dbReference>
<dbReference type="GO" id="GO:0046872">
    <property type="term" value="F:metal ion binding"/>
    <property type="evidence" value="ECO:0007669"/>
    <property type="project" value="UniProtKB-KW"/>
</dbReference>
<keyword evidence="6 14" id="KW-0732">Signal</keyword>
<dbReference type="Gene3D" id="3.40.50.1980">
    <property type="entry name" value="Nitrogenase molybdenum iron protein domain"/>
    <property type="match status" value="2"/>
</dbReference>